<dbReference type="NCBIfam" id="TIGR00481">
    <property type="entry name" value="YbhB/YbcL family Raf kinase inhibitor-like protein"/>
    <property type="match status" value="1"/>
</dbReference>
<sequence length="193" mass="20233">MLTFIIFRRSFVKRSISWFICGGLLAISSVAAAAPFQLTSDNFKNGGNAPLNMGGGGQCPGSNISPQLSWHNAPAGTKSFVLMIEDPQGANGLGVMHFIGYGIEASRHQFASGELADSALYTAGINLKGVLGYSGPCPPKNADIHNYNFTVVATNLDVHALPKGLDKNSLVAKLKGHALGSAGIVAQYNLNTK</sequence>
<dbReference type="PANTHER" id="PTHR30289:SF1">
    <property type="entry name" value="PEBP (PHOSPHATIDYLETHANOLAMINE-BINDING PROTEIN) FAMILY PROTEIN"/>
    <property type="match status" value="1"/>
</dbReference>
<keyword evidence="4" id="KW-1185">Reference proteome</keyword>
<dbReference type="Pfam" id="PF01161">
    <property type="entry name" value="PBP"/>
    <property type="match status" value="1"/>
</dbReference>
<dbReference type="Proteomes" id="UP000195729">
    <property type="component" value="Chromosome"/>
</dbReference>
<dbReference type="OrthoDB" id="9797506at2"/>
<evidence type="ECO:0000256" key="1">
    <source>
        <dbReference type="SAM" id="SignalP"/>
    </source>
</evidence>
<dbReference type="InterPro" id="IPR036610">
    <property type="entry name" value="PEBP-like_sf"/>
</dbReference>
<dbReference type="SUPFAM" id="SSF49777">
    <property type="entry name" value="PEBP-like"/>
    <property type="match status" value="1"/>
</dbReference>
<dbReference type="EMBL" id="CP015579">
    <property type="protein sequence ID" value="ARU93756.1"/>
    <property type="molecule type" value="Genomic_DNA"/>
</dbReference>
<dbReference type="KEGG" id="tci:A7K98_08190"/>
<dbReference type="CDD" id="cd00865">
    <property type="entry name" value="PEBP_bact_arch"/>
    <property type="match status" value="1"/>
</dbReference>
<evidence type="ECO:0000313" key="3">
    <source>
        <dbReference type="EMBL" id="ARU97794.1"/>
    </source>
</evidence>
<feature type="signal peptide" evidence="1">
    <location>
        <begin position="1"/>
        <end position="33"/>
    </location>
</feature>
<dbReference type="AlphaFoldDB" id="A0A1Y0L6U9"/>
<proteinExistence type="predicted"/>
<dbReference type="EMBL" id="CP015581">
    <property type="protein sequence ID" value="ARU97794.1"/>
    <property type="molecule type" value="Genomic_DNA"/>
</dbReference>
<dbReference type="PANTHER" id="PTHR30289">
    <property type="entry name" value="UNCHARACTERIZED PROTEIN YBCL-RELATED"/>
    <property type="match status" value="1"/>
</dbReference>
<reference evidence="4 5" key="1">
    <citation type="submission" date="2016-05" db="EMBL/GenBank/DDBJ databases">
        <title>Complete genome sequence of two 2,5-diketo-D-glunonic acid producing strain Tatumella citrea.</title>
        <authorList>
            <person name="Duan C."/>
            <person name="Yang J."/>
            <person name="Yang S."/>
        </authorList>
    </citation>
    <scope>NUCLEOTIDE SEQUENCE [LARGE SCALE GENOMIC DNA]</scope>
    <source>
        <strain evidence="3 4">ATCC 39140</strain>
        <strain evidence="2 5">DSM 13699</strain>
    </source>
</reference>
<organism evidence="2 5">
    <name type="scientific">Tatumella citrea</name>
    <name type="common">Pantoea citrea</name>
    <dbReference type="NCBI Taxonomy" id="53336"/>
    <lineage>
        <taxon>Bacteria</taxon>
        <taxon>Pseudomonadati</taxon>
        <taxon>Pseudomonadota</taxon>
        <taxon>Gammaproteobacteria</taxon>
        <taxon>Enterobacterales</taxon>
        <taxon>Erwiniaceae</taxon>
        <taxon>Tatumella</taxon>
    </lineage>
</organism>
<dbReference type="Proteomes" id="UP000195814">
    <property type="component" value="Chromosome"/>
</dbReference>
<feature type="chain" id="PRO_5010988755" evidence="1">
    <location>
        <begin position="34"/>
        <end position="193"/>
    </location>
</feature>
<dbReference type="InterPro" id="IPR008914">
    <property type="entry name" value="PEBP"/>
</dbReference>
<evidence type="ECO:0000313" key="2">
    <source>
        <dbReference type="EMBL" id="ARU93756.1"/>
    </source>
</evidence>
<protein>
    <submittedName>
        <fullName evidence="2">PEBP family protein</fullName>
    </submittedName>
</protein>
<dbReference type="Gene3D" id="3.90.280.10">
    <property type="entry name" value="PEBP-like"/>
    <property type="match status" value="1"/>
</dbReference>
<gene>
    <name evidence="2" type="ORF">A7K98_08190</name>
    <name evidence="3" type="ORF">A7K99_08190</name>
</gene>
<evidence type="ECO:0000313" key="5">
    <source>
        <dbReference type="Proteomes" id="UP000195814"/>
    </source>
</evidence>
<evidence type="ECO:0000313" key="4">
    <source>
        <dbReference type="Proteomes" id="UP000195729"/>
    </source>
</evidence>
<name>A0A1Y0L6U9_TATCI</name>
<accession>A0A1Y0L6U9</accession>
<keyword evidence="1" id="KW-0732">Signal</keyword>
<dbReference type="InterPro" id="IPR005247">
    <property type="entry name" value="YbhB_YbcL/LppC-like"/>
</dbReference>